<feature type="transmembrane region" description="Helical" evidence="1">
    <location>
        <begin position="73"/>
        <end position="94"/>
    </location>
</feature>
<keyword evidence="1" id="KW-0472">Membrane</keyword>
<reference evidence="2" key="1">
    <citation type="submission" date="2019-11" db="UniProtKB">
        <authorList>
            <consortium name="WormBaseParasite"/>
        </authorList>
    </citation>
    <scope>IDENTIFICATION</scope>
</reference>
<dbReference type="AlphaFoldDB" id="A0A5K3G1X7"/>
<organism evidence="2">
    <name type="scientific">Mesocestoides corti</name>
    <name type="common">Flatworm</name>
    <dbReference type="NCBI Taxonomy" id="53468"/>
    <lineage>
        <taxon>Eukaryota</taxon>
        <taxon>Metazoa</taxon>
        <taxon>Spiralia</taxon>
        <taxon>Lophotrochozoa</taxon>
        <taxon>Platyhelminthes</taxon>
        <taxon>Cestoda</taxon>
        <taxon>Eucestoda</taxon>
        <taxon>Cyclophyllidea</taxon>
        <taxon>Mesocestoididae</taxon>
        <taxon>Mesocestoides</taxon>
    </lineage>
</organism>
<evidence type="ECO:0000313" key="2">
    <source>
        <dbReference type="WBParaSite" id="MCU_012129-RA"/>
    </source>
</evidence>
<evidence type="ECO:0000256" key="1">
    <source>
        <dbReference type="SAM" id="Phobius"/>
    </source>
</evidence>
<accession>A0A5K3G1X7</accession>
<proteinExistence type="predicted"/>
<name>A0A5K3G1X7_MESCO</name>
<protein>
    <submittedName>
        <fullName evidence="2">Mediator complex subunit 24</fullName>
    </submittedName>
</protein>
<dbReference type="WBParaSite" id="MCU_012129-RA">
    <property type="protein sequence ID" value="MCU_012129-RA"/>
    <property type="gene ID" value="MCU_012129"/>
</dbReference>
<keyword evidence="1" id="KW-0812">Transmembrane</keyword>
<keyword evidence="1" id="KW-1133">Transmembrane helix</keyword>
<sequence length="108" mass="12129">QEPSHFSVVKLTEVGLANLHRISVWWKTITDQLLMMCKTTHTELRKLVADALMLLIKQVITATKPTSLFWNNVVSFSACIEILLLLGHVMWALISVRLANILASSLCV</sequence>